<accession>A0A841T366</accession>
<comment type="caution">
    <text evidence="3">The sequence shown here is derived from an EMBL/GenBank/DDBJ whole genome shotgun (WGS) entry which is preliminary data.</text>
</comment>
<protein>
    <submittedName>
        <fullName evidence="3">Copper amine oxidase</fullName>
    </submittedName>
</protein>
<dbReference type="Gene3D" id="3.30.457.10">
    <property type="entry name" value="Copper amine oxidase-like, N-terminal domain"/>
    <property type="match status" value="1"/>
</dbReference>
<dbReference type="Proteomes" id="UP000535838">
    <property type="component" value="Unassembled WGS sequence"/>
</dbReference>
<dbReference type="InterPro" id="IPR009091">
    <property type="entry name" value="RCC1/BLIP-II"/>
</dbReference>
<evidence type="ECO:0000259" key="2">
    <source>
        <dbReference type="Pfam" id="PF07833"/>
    </source>
</evidence>
<proteinExistence type="predicted"/>
<sequence length="500" mass="55422">MKKTLTYAILSGLLLGSLWPSAASGADSATKNGFIADYDGHSLIKTDGTYWVWGGFQKQTVPTQIQGLTDVEKSFDGQYVRKTDGSLWRWEENKKTTTGYDLHKVEEISKPIDVLAFSNEYALILDEEGRVYRGSRLEEDPSRYHYAPLEGIGGVAELTYYYKYPTGMIIVFLKKDGSVWRSDISLTSILPSAEIRDAVHIQQEVVLLKDGSVREWSVEYDPDYSQESWKTETAKRVEGLPALKSVSSNGKANLGIDSELRLWFWGATVTGFSDGTARHEQSAPVLLTNAKNVKTAYALDRSISVLTQEGKVYEASIEWTTMPKDAKFTLLAANAVGLSHSILQKNDGTLWVWGHNKYGNFGTGDDKEFTTDIPLPMQAPIEVELNGESIPLKNGVITRNSQAFVPLRSIFEKLGAKISWDGTNKIATLERPATERNPSVTVRLNFKAGTTALNGSEVKLQNELFSSAGSSYLPLRFISESLGAKVDWQQKEGKIQIAMS</sequence>
<dbReference type="Pfam" id="PF07833">
    <property type="entry name" value="Cu_amine_oxidN1"/>
    <property type="match status" value="1"/>
</dbReference>
<organism evidence="3 4">
    <name type="scientific">Cohnella thailandensis</name>
    <dbReference type="NCBI Taxonomy" id="557557"/>
    <lineage>
        <taxon>Bacteria</taxon>
        <taxon>Bacillati</taxon>
        <taxon>Bacillota</taxon>
        <taxon>Bacilli</taxon>
        <taxon>Bacillales</taxon>
        <taxon>Paenibacillaceae</taxon>
        <taxon>Cohnella</taxon>
    </lineage>
</organism>
<dbReference type="RefSeq" id="WP_185120760.1">
    <property type="nucleotide sequence ID" value="NZ_JACJVQ010000013.1"/>
</dbReference>
<evidence type="ECO:0000313" key="3">
    <source>
        <dbReference type="EMBL" id="MBB6635541.1"/>
    </source>
</evidence>
<dbReference type="Gene3D" id="2.130.10.30">
    <property type="entry name" value="Regulator of chromosome condensation 1/beta-lactamase-inhibitor protein II"/>
    <property type="match status" value="3"/>
</dbReference>
<dbReference type="InterPro" id="IPR036582">
    <property type="entry name" value="Mao_N_sf"/>
</dbReference>
<dbReference type="EMBL" id="JACJVQ010000013">
    <property type="protein sequence ID" value="MBB6635541.1"/>
    <property type="molecule type" value="Genomic_DNA"/>
</dbReference>
<keyword evidence="1" id="KW-0732">Signal</keyword>
<name>A0A841T366_9BACL</name>
<evidence type="ECO:0000256" key="1">
    <source>
        <dbReference type="SAM" id="SignalP"/>
    </source>
</evidence>
<keyword evidence="4" id="KW-1185">Reference proteome</keyword>
<dbReference type="SUPFAM" id="SSF55383">
    <property type="entry name" value="Copper amine oxidase, domain N"/>
    <property type="match status" value="1"/>
</dbReference>
<dbReference type="InterPro" id="IPR012854">
    <property type="entry name" value="Cu_amine_oxidase-like_N"/>
</dbReference>
<dbReference type="SUPFAM" id="SSF50985">
    <property type="entry name" value="RCC1/BLIP-II"/>
    <property type="match status" value="1"/>
</dbReference>
<feature type="domain" description="Copper amine oxidase-like N-terminal" evidence="2">
    <location>
        <begin position="385"/>
        <end position="497"/>
    </location>
</feature>
<reference evidence="3 4" key="1">
    <citation type="submission" date="2020-08" db="EMBL/GenBank/DDBJ databases">
        <title>Cohnella phylogeny.</title>
        <authorList>
            <person name="Dunlap C."/>
        </authorList>
    </citation>
    <scope>NUCLEOTIDE SEQUENCE [LARGE SCALE GENOMIC DNA]</scope>
    <source>
        <strain evidence="3 4">DSM 25241</strain>
    </source>
</reference>
<feature type="signal peptide" evidence="1">
    <location>
        <begin position="1"/>
        <end position="22"/>
    </location>
</feature>
<dbReference type="AlphaFoldDB" id="A0A841T366"/>
<gene>
    <name evidence="3" type="ORF">H7B67_15585</name>
</gene>
<feature type="chain" id="PRO_5038350283" evidence="1">
    <location>
        <begin position="23"/>
        <end position="500"/>
    </location>
</feature>
<evidence type="ECO:0000313" key="4">
    <source>
        <dbReference type="Proteomes" id="UP000535838"/>
    </source>
</evidence>